<dbReference type="EMBL" id="JACVVK020000026">
    <property type="protein sequence ID" value="KAK7502515.1"/>
    <property type="molecule type" value="Genomic_DNA"/>
</dbReference>
<dbReference type="Proteomes" id="UP001519460">
    <property type="component" value="Unassembled WGS sequence"/>
</dbReference>
<organism evidence="1 2">
    <name type="scientific">Batillaria attramentaria</name>
    <dbReference type="NCBI Taxonomy" id="370345"/>
    <lineage>
        <taxon>Eukaryota</taxon>
        <taxon>Metazoa</taxon>
        <taxon>Spiralia</taxon>
        <taxon>Lophotrochozoa</taxon>
        <taxon>Mollusca</taxon>
        <taxon>Gastropoda</taxon>
        <taxon>Caenogastropoda</taxon>
        <taxon>Sorbeoconcha</taxon>
        <taxon>Cerithioidea</taxon>
        <taxon>Batillariidae</taxon>
        <taxon>Batillaria</taxon>
    </lineage>
</organism>
<accession>A0ABD0LT71</accession>
<comment type="caution">
    <text evidence="1">The sequence shown here is derived from an EMBL/GenBank/DDBJ whole genome shotgun (WGS) entry which is preliminary data.</text>
</comment>
<gene>
    <name evidence="1" type="ORF">BaRGS_00006468</name>
</gene>
<keyword evidence="2" id="KW-1185">Reference proteome</keyword>
<evidence type="ECO:0000313" key="2">
    <source>
        <dbReference type="Proteomes" id="UP001519460"/>
    </source>
</evidence>
<evidence type="ECO:0000313" key="1">
    <source>
        <dbReference type="EMBL" id="KAK7502515.1"/>
    </source>
</evidence>
<sequence>MEFGCVGCVEWCVTRAEVASYVRDEPSLSLCSRVEPSLSLCSRVAKKEIPGEGMTGVLHSAASRPRSTRCQSREAGISFREVFGTVERPQASSYVK</sequence>
<reference evidence="1 2" key="1">
    <citation type="journal article" date="2023" name="Sci. Data">
        <title>Genome assembly of the Korean intertidal mud-creeper Batillaria attramentaria.</title>
        <authorList>
            <person name="Patra A.K."/>
            <person name="Ho P.T."/>
            <person name="Jun S."/>
            <person name="Lee S.J."/>
            <person name="Kim Y."/>
            <person name="Won Y.J."/>
        </authorList>
    </citation>
    <scope>NUCLEOTIDE SEQUENCE [LARGE SCALE GENOMIC DNA]</scope>
    <source>
        <strain evidence="1">Wonlab-2016</strain>
    </source>
</reference>
<dbReference type="AlphaFoldDB" id="A0ABD0LT71"/>
<protein>
    <submittedName>
        <fullName evidence="1">Uncharacterized protein</fullName>
    </submittedName>
</protein>
<name>A0ABD0LT71_9CAEN</name>
<proteinExistence type="predicted"/>